<evidence type="ECO:0000313" key="1">
    <source>
        <dbReference type="EMBL" id="KIM72485.1"/>
    </source>
</evidence>
<gene>
    <name evidence="1" type="ORF">PILCRDRAFT_81820</name>
</gene>
<dbReference type="EMBL" id="KN833128">
    <property type="protein sequence ID" value="KIM72485.1"/>
    <property type="molecule type" value="Genomic_DNA"/>
</dbReference>
<keyword evidence="2" id="KW-1185">Reference proteome</keyword>
<sequence length="248" mass="28404">MPVAYDMPKCMCLTQMAEDSSMLEEVIVRVQGIFCRKELPPINNISRNEHARCRYLRQAITISGMGSEYLNKAMDNIMQIHKLFNRQHKDDQLELWQPSAYEDSYGIDASNHYFSARKDNPGSRAIPFLPMVDPKGTLTGLSSSMMNFVHTQENQVQYYEYVADTSGIKGYESTDPNKFRIGDIVEVQLLFVVVPVKENKYRLILVMHALALLDCTQSKVLNINKSTKFKLYHTSQVAHLLKLKSQSI</sequence>
<dbReference type="InParanoid" id="A0A0C3EIM0"/>
<organism evidence="1 2">
    <name type="scientific">Piloderma croceum (strain F 1598)</name>
    <dbReference type="NCBI Taxonomy" id="765440"/>
    <lineage>
        <taxon>Eukaryota</taxon>
        <taxon>Fungi</taxon>
        <taxon>Dikarya</taxon>
        <taxon>Basidiomycota</taxon>
        <taxon>Agaricomycotina</taxon>
        <taxon>Agaricomycetes</taxon>
        <taxon>Agaricomycetidae</taxon>
        <taxon>Atheliales</taxon>
        <taxon>Atheliaceae</taxon>
        <taxon>Piloderma</taxon>
    </lineage>
</organism>
<reference evidence="1 2" key="1">
    <citation type="submission" date="2014-04" db="EMBL/GenBank/DDBJ databases">
        <authorList>
            <consortium name="DOE Joint Genome Institute"/>
            <person name="Kuo A."/>
            <person name="Tarkka M."/>
            <person name="Buscot F."/>
            <person name="Kohler A."/>
            <person name="Nagy L.G."/>
            <person name="Floudas D."/>
            <person name="Copeland A."/>
            <person name="Barry K.W."/>
            <person name="Cichocki N."/>
            <person name="Veneault-Fourrey C."/>
            <person name="LaButti K."/>
            <person name="Lindquist E.A."/>
            <person name="Lipzen A."/>
            <person name="Lundell T."/>
            <person name="Morin E."/>
            <person name="Murat C."/>
            <person name="Sun H."/>
            <person name="Tunlid A."/>
            <person name="Henrissat B."/>
            <person name="Grigoriev I.V."/>
            <person name="Hibbett D.S."/>
            <person name="Martin F."/>
            <person name="Nordberg H.P."/>
            <person name="Cantor M.N."/>
            <person name="Hua S.X."/>
        </authorList>
    </citation>
    <scope>NUCLEOTIDE SEQUENCE [LARGE SCALE GENOMIC DNA]</scope>
    <source>
        <strain evidence="1 2">F 1598</strain>
    </source>
</reference>
<proteinExistence type="predicted"/>
<reference evidence="2" key="2">
    <citation type="submission" date="2015-01" db="EMBL/GenBank/DDBJ databases">
        <title>Evolutionary Origins and Diversification of the Mycorrhizal Mutualists.</title>
        <authorList>
            <consortium name="DOE Joint Genome Institute"/>
            <consortium name="Mycorrhizal Genomics Consortium"/>
            <person name="Kohler A."/>
            <person name="Kuo A."/>
            <person name="Nagy L.G."/>
            <person name="Floudas D."/>
            <person name="Copeland A."/>
            <person name="Barry K.W."/>
            <person name="Cichocki N."/>
            <person name="Veneault-Fourrey C."/>
            <person name="LaButti K."/>
            <person name="Lindquist E.A."/>
            <person name="Lipzen A."/>
            <person name="Lundell T."/>
            <person name="Morin E."/>
            <person name="Murat C."/>
            <person name="Riley R."/>
            <person name="Ohm R."/>
            <person name="Sun H."/>
            <person name="Tunlid A."/>
            <person name="Henrissat B."/>
            <person name="Grigoriev I.V."/>
            <person name="Hibbett D.S."/>
            <person name="Martin F."/>
        </authorList>
    </citation>
    <scope>NUCLEOTIDE SEQUENCE [LARGE SCALE GENOMIC DNA]</scope>
    <source>
        <strain evidence="2">F 1598</strain>
    </source>
</reference>
<protein>
    <submittedName>
        <fullName evidence="1">Uncharacterized protein</fullName>
    </submittedName>
</protein>
<dbReference type="HOGENOM" id="CLU_067622_1_1_1"/>
<accession>A0A0C3EIM0</accession>
<dbReference type="STRING" id="765440.A0A0C3EIM0"/>
<evidence type="ECO:0000313" key="2">
    <source>
        <dbReference type="Proteomes" id="UP000054166"/>
    </source>
</evidence>
<dbReference type="Proteomes" id="UP000054166">
    <property type="component" value="Unassembled WGS sequence"/>
</dbReference>
<dbReference type="AlphaFoldDB" id="A0A0C3EIM0"/>
<dbReference type="OrthoDB" id="3269456at2759"/>
<name>A0A0C3EIM0_PILCF</name>